<dbReference type="PANTHER" id="PTHR43479:SF11">
    <property type="entry name" value="ACREF_ENVCD OPERON REPRESSOR-RELATED"/>
    <property type="match status" value="1"/>
</dbReference>
<evidence type="ECO:0000313" key="5">
    <source>
        <dbReference type="EMBL" id="MBC5637831.1"/>
    </source>
</evidence>
<dbReference type="Gene3D" id="1.10.357.10">
    <property type="entry name" value="Tetracycline Repressor, domain 2"/>
    <property type="match status" value="1"/>
</dbReference>
<dbReference type="GO" id="GO:0003677">
    <property type="term" value="F:DNA binding"/>
    <property type="evidence" value="ECO:0007669"/>
    <property type="project" value="UniProtKB-UniRule"/>
</dbReference>
<sequence>MHDRIIQEAINLIHEKGFSFTISDLVRNLGTSKRTIYQYFDSKDSIIEAIIEELISEIKLKEQHIYNNEDLSLIEKIRELLICIPEQFQIMDFRLLIQLKKLHYNQWEKLNNFISHEWDIVIELIERGINEGAIRKINIQLFIELYLGAINQIYDAKFSLKNRLTMSQILNSAIDILLNGIYVE</sequence>
<proteinExistence type="predicted"/>
<protein>
    <submittedName>
        <fullName evidence="5">TetR/AcrR family transcriptional regulator</fullName>
    </submittedName>
</protein>
<keyword evidence="1" id="KW-0678">Repressor</keyword>
<reference evidence="5" key="1">
    <citation type="submission" date="2020-08" db="EMBL/GenBank/DDBJ databases">
        <title>Genome public.</title>
        <authorList>
            <person name="Liu C."/>
            <person name="Sun Q."/>
        </authorList>
    </citation>
    <scope>NUCLEOTIDE SEQUENCE</scope>
    <source>
        <strain evidence="5">BX22</strain>
    </source>
</reference>
<organism evidence="5 6">
    <name type="scientific">Ornithinibacillus hominis</name>
    <dbReference type="NCBI Taxonomy" id="2763055"/>
    <lineage>
        <taxon>Bacteria</taxon>
        <taxon>Bacillati</taxon>
        <taxon>Bacillota</taxon>
        <taxon>Bacilli</taxon>
        <taxon>Bacillales</taxon>
        <taxon>Bacillaceae</taxon>
        <taxon>Ornithinibacillus</taxon>
    </lineage>
</organism>
<dbReference type="Pfam" id="PF00440">
    <property type="entry name" value="TetR_N"/>
    <property type="match status" value="1"/>
</dbReference>
<dbReference type="PROSITE" id="PS50977">
    <property type="entry name" value="HTH_TETR_2"/>
    <property type="match status" value="1"/>
</dbReference>
<dbReference type="SUPFAM" id="SSF48498">
    <property type="entry name" value="Tetracyclin repressor-like, C-terminal domain"/>
    <property type="match status" value="1"/>
</dbReference>
<evidence type="ECO:0000313" key="6">
    <source>
        <dbReference type="Proteomes" id="UP000637359"/>
    </source>
</evidence>
<dbReference type="Proteomes" id="UP000637359">
    <property type="component" value="Unassembled WGS sequence"/>
</dbReference>
<dbReference type="InterPro" id="IPR001647">
    <property type="entry name" value="HTH_TetR"/>
</dbReference>
<dbReference type="InterPro" id="IPR050624">
    <property type="entry name" value="HTH-type_Tx_Regulator"/>
</dbReference>
<dbReference type="PANTHER" id="PTHR43479">
    <property type="entry name" value="ACREF/ENVCD OPERON REPRESSOR-RELATED"/>
    <property type="match status" value="1"/>
</dbReference>
<dbReference type="PRINTS" id="PR00455">
    <property type="entry name" value="HTHTETR"/>
</dbReference>
<gene>
    <name evidence="5" type="ORF">H8S33_13545</name>
</gene>
<dbReference type="EMBL" id="JACOOL010000010">
    <property type="protein sequence ID" value="MBC5637831.1"/>
    <property type="molecule type" value="Genomic_DNA"/>
</dbReference>
<dbReference type="SUPFAM" id="SSF46689">
    <property type="entry name" value="Homeodomain-like"/>
    <property type="match status" value="1"/>
</dbReference>
<evidence type="ECO:0000256" key="3">
    <source>
        <dbReference type="PROSITE-ProRule" id="PRU00335"/>
    </source>
</evidence>
<keyword evidence="2 3" id="KW-0238">DNA-binding</keyword>
<evidence type="ECO:0000256" key="2">
    <source>
        <dbReference type="ARBA" id="ARBA00023125"/>
    </source>
</evidence>
<feature type="domain" description="HTH tetR-type" evidence="4">
    <location>
        <begin position="1"/>
        <end position="58"/>
    </location>
</feature>
<dbReference type="InterPro" id="IPR009057">
    <property type="entry name" value="Homeodomain-like_sf"/>
</dbReference>
<keyword evidence="6" id="KW-1185">Reference proteome</keyword>
<comment type="caution">
    <text evidence="5">The sequence shown here is derived from an EMBL/GenBank/DDBJ whole genome shotgun (WGS) entry which is preliminary data.</text>
</comment>
<feature type="DNA-binding region" description="H-T-H motif" evidence="3">
    <location>
        <begin position="21"/>
        <end position="40"/>
    </location>
</feature>
<accession>A0A923L7B6</accession>
<name>A0A923L7B6_9BACI</name>
<evidence type="ECO:0000256" key="1">
    <source>
        <dbReference type="ARBA" id="ARBA00022491"/>
    </source>
</evidence>
<dbReference type="RefSeq" id="WP_186870539.1">
    <property type="nucleotide sequence ID" value="NZ_JACOOL010000010.1"/>
</dbReference>
<dbReference type="InterPro" id="IPR036271">
    <property type="entry name" value="Tet_transcr_reg_TetR-rel_C_sf"/>
</dbReference>
<dbReference type="AlphaFoldDB" id="A0A923L7B6"/>
<evidence type="ECO:0000259" key="4">
    <source>
        <dbReference type="PROSITE" id="PS50977"/>
    </source>
</evidence>